<evidence type="ECO:0000313" key="3">
    <source>
        <dbReference type="EMBL" id="QBZ57420.1"/>
    </source>
</evidence>
<evidence type="ECO:0000259" key="2">
    <source>
        <dbReference type="Pfam" id="PF12937"/>
    </source>
</evidence>
<reference evidence="3 4" key="1">
    <citation type="journal article" date="2019" name="Mol. Biol. Evol.">
        <title>Blast fungal genomes show frequent chromosomal changes, gene gains and losses, and effector gene turnover.</title>
        <authorList>
            <person name="Gomez Luciano L.B."/>
            <person name="Jason Tsai I."/>
            <person name="Chuma I."/>
            <person name="Tosa Y."/>
            <person name="Chen Y.H."/>
            <person name="Li J.Y."/>
            <person name="Li M.Y."/>
            <person name="Jade Lu M.Y."/>
            <person name="Nakayashiki H."/>
            <person name="Li W.H."/>
        </authorList>
    </citation>
    <scope>NUCLEOTIDE SEQUENCE [LARGE SCALE GENOMIC DNA]</scope>
    <source>
        <strain evidence="3">MZ5-1-6</strain>
    </source>
</reference>
<dbReference type="VEuPathDB" id="FungiDB:M_BR32_EuGene_00067601"/>
<feature type="compositionally biased region" description="Gly residues" evidence="1">
    <location>
        <begin position="30"/>
        <end position="40"/>
    </location>
</feature>
<feature type="compositionally biased region" description="Polar residues" evidence="1">
    <location>
        <begin position="650"/>
        <end position="664"/>
    </location>
</feature>
<dbReference type="Gene3D" id="3.80.10.10">
    <property type="entry name" value="Ribonuclease Inhibitor"/>
    <property type="match status" value="1"/>
</dbReference>
<proteinExistence type="predicted"/>
<evidence type="ECO:0000256" key="1">
    <source>
        <dbReference type="SAM" id="MobiDB-lite"/>
    </source>
</evidence>
<dbReference type="EMBL" id="CP034205">
    <property type="protein sequence ID" value="QBZ57420.1"/>
    <property type="molecule type" value="Genomic_DNA"/>
</dbReference>
<sequence length="686" mass="74571">MNRITYRFRNMGLFKRSKDKRKSDSHHTHGGGNGKHGGGGGFLGVPGSMPGYGAGQIQSTASMTSSRLLARLPDAILERIFLFVCPHTGDETYETCEQSSEDDACMLCNQRDLAHCAAVSKQWRRAAIRQLYHSIRIDSVHYCEREIYLSDLRKRRSFFDRNGLPEDTAQTRLKLLCRTLREDPTRLGKLVEYFKTPYMLRESCQADLARTIAVLPNLRYVDLPEGLFADDSTYLTLRMEVQARCHQLRKMTYMAGSERSLQSLASGNIWPNLEVLELVRINVDPAMLRHVLGALHKLEALKVSETMTFGDEILLHNDMVPPFPALQEFILKDVPNVSAEGLKQWMSTRRDARSRLKTLSLSGTGVKPWQLHGVLAAASGLENLTIVEKVSASLPTAAGTHDIPPLSSSSLLTLNYEITAVGSGPGPFGGSNTAANGLSGVTSSYYNYLSGSLLSGALPSLRAVYVRDAHFPDSLLGLPPPHPTFADGFSMRRPSTAEGRSNNAPFGSNTQSPRSFLTPKMGGAAPFQDPSAHTMPLPQKPFAGAGHNPRFSSNNPFAAMMPAQQLATLEVFTKGDDEIDWSFVKVSGGYADNGEPSRPHSSYGLSSGSAGGWGATAGARRSVFMGDGGGGFLAVPPSPAGNRPGMHGRSGSTNSIGYKSSGCSGNEWPVVSSTLDKRKDRKDLWR</sequence>
<dbReference type="SUPFAM" id="SSF52047">
    <property type="entry name" value="RNI-like"/>
    <property type="match status" value="1"/>
</dbReference>
<name>A0A4P7NB43_PYROR</name>
<dbReference type="Gene3D" id="1.20.1280.50">
    <property type="match status" value="1"/>
</dbReference>
<organism evidence="3 4">
    <name type="scientific">Pyricularia oryzae</name>
    <name type="common">Rice blast fungus</name>
    <name type="synonym">Magnaporthe oryzae</name>
    <dbReference type="NCBI Taxonomy" id="318829"/>
    <lineage>
        <taxon>Eukaryota</taxon>
        <taxon>Fungi</taxon>
        <taxon>Dikarya</taxon>
        <taxon>Ascomycota</taxon>
        <taxon>Pezizomycotina</taxon>
        <taxon>Sordariomycetes</taxon>
        <taxon>Sordariomycetidae</taxon>
        <taxon>Magnaporthales</taxon>
        <taxon>Pyriculariaceae</taxon>
        <taxon>Pyricularia</taxon>
    </lineage>
</organism>
<feature type="domain" description="F-box" evidence="2">
    <location>
        <begin position="70"/>
        <end position="136"/>
    </location>
</feature>
<dbReference type="Pfam" id="PF12937">
    <property type="entry name" value="F-box-like"/>
    <property type="match status" value="1"/>
</dbReference>
<gene>
    <name evidence="3" type="ORF">PoMZ_02344</name>
</gene>
<feature type="region of interest" description="Disordered" evidence="1">
    <location>
        <begin position="493"/>
        <end position="513"/>
    </location>
</feature>
<protein>
    <recommendedName>
        <fullName evidence="2">F-box domain-containing protein</fullName>
    </recommendedName>
</protein>
<dbReference type="InterPro" id="IPR001810">
    <property type="entry name" value="F-box_dom"/>
</dbReference>
<dbReference type="CDD" id="cd09917">
    <property type="entry name" value="F-box_SF"/>
    <property type="match status" value="1"/>
</dbReference>
<feature type="compositionally biased region" description="Polar residues" evidence="1">
    <location>
        <begin position="498"/>
        <end position="513"/>
    </location>
</feature>
<feature type="region of interest" description="Disordered" evidence="1">
    <location>
        <begin position="17"/>
        <end position="40"/>
    </location>
</feature>
<feature type="region of interest" description="Disordered" evidence="1">
    <location>
        <begin position="635"/>
        <end position="686"/>
    </location>
</feature>
<dbReference type="AlphaFoldDB" id="A0A4P7NB43"/>
<dbReference type="InterPro" id="IPR032675">
    <property type="entry name" value="LRR_dom_sf"/>
</dbReference>
<accession>A0A4P7NB43</accession>
<feature type="compositionally biased region" description="Basic and acidic residues" evidence="1">
    <location>
        <begin position="675"/>
        <end position="686"/>
    </location>
</feature>
<dbReference type="Proteomes" id="UP000294847">
    <property type="component" value="Chromosome 2"/>
</dbReference>
<evidence type="ECO:0000313" key="4">
    <source>
        <dbReference type="Proteomes" id="UP000294847"/>
    </source>
</evidence>